<feature type="transmembrane region" description="Helical" evidence="1">
    <location>
        <begin position="69"/>
        <end position="90"/>
    </location>
</feature>
<feature type="transmembrane region" description="Helical" evidence="1">
    <location>
        <begin position="240"/>
        <end position="256"/>
    </location>
</feature>
<dbReference type="Pfam" id="PF03703">
    <property type="entry name" value="bPH_2"/>
    <property type="match status" value="3"/>
</dbReference>
<protein>
    <submittedName>
        <fullName evidence="3">PH domain-containing protein</fullName>
    </submittedName>
</protein>
<sequence>MNKRNNSSYVYRNSPVIILNAFNIIALIMVNAIYFITKYVEKSASKNQSNSSIIKNIGYWIKQILENKYATTILILLMLVTIALLFRYFFYWKNSNIVVDEETVYSNKIGLFFKNRKQVNIKNIANVNLKSGIFYRFLGVYNVTIDINSTETANEFDYSIVLPKREAHELADIISKAIQSDVKFENAEFDKKDDSSCDSENCSKEYAFTNKEFIIHLILNVSLINIVIFISGIISSFRSNYILLIIAFAYTIKYIIAEMNKSYNLHIKRFDEKITITYGFLSTNKFDIPIDKIIYAYTDQSFMAKIFGYKCILIDTIGLSNNENETGLISLYLKNDKLKHISSIILPEFYDNLILSSSVNKNDKLEEVSDTSNKASKKLLSRPFAAFYYYLIYLSTILIPIGILIYIPFRSLWILLGIVCIIILLSTFFYINGKMCIDKYNITSVKGVFTSKKSVMPIEQIEALKLEQNLFQKIFKLRSLVIYFRGGAFGKTLEVIQNFDEDVFNDIAEYYINGEKN</sequence>
<dbReference type="AlphaFoldDB" id="A0A6N7WX89"/>
<accession>A0A6N7WX89</accession>
<comment type="caution">
    <text evidence="3">The sequence shown here is derived from an EMBL/GenBank/DDBJ whole genome shotgun (WGS) entry which is preliminary data.</text>
</comment>
<dbReference type="RefSeq" id="WP_154536851.1">
    <property type="nucleotide sequence ID" value="NZ_JAQYHJ010000030.1"/>
</dbReference>
<feature type="domain" description="YdbS-like PH" evidence="2">
    <location>
        <begin position="265"/>
        <end position="320"/>
    </location>
</feature>
<dbReference type="InterPro" id="IPR005182">
    <property type="entry name" value="YdbS-like_PH"/>
</dbReference>
<feature type="transmembrane region" description="Helical" evidence="1">
    <location>
        <begin position="16"/>
        <end position="36"/>
    </location>
</feature>
<organism evidence="3 4">
    <name type="scientific">Peptostreptococcus porci</name>
    <dbReference type="NCBI Taxonomy" id="2652282"/>
    <lineage>
        <taxon>Bacteria</taxon>
        <taxon>Bacillati</taxon>
        <taxon>Bacillota</taxon>
        <taxon>Clostridia</taxon>
        <taxon>Peptostreptococcales</taxon>
        <taxon>Peptostreptococcaceae</taxon>
        <taxon>Peptostreptococcus</taxon>
    </lineage>
</organism>
<feature type="domain" description="YdbS-like PH" evidence="2">
    <location>
        <begin position="437"/>
        <end position="488"/>
    </location>
</feature>
<evidence type="ECO:0000313" key="3">
    <source>
        <dbReference type="EMBL" id="MST61408.1"/>
    </source>
</evidence>
<evidence type="ECO:0000256" key="1">
    <source>
        <dbReference type="SAM" id="Phobius"/>
    </source>
</evidence>
<dbReference type="PANTHER" id="PTHR34473:SF2">
    <property type="entry name" value="UPF0699 TRANSMEMBRANE PROTEIN YDBT"/>
    <property type="match status" value="1"/>
</dbReference>
<feature type="domain" description="YdbS-like PH" evidence="2">
    <location>
        <begin position="92"/>
        <end position="173"/>
    </location>
</feature>
<evidence type="ECO:0000313" key="4">
    <source>
        <dbReference type="Proteomes" id="UP000440713"/>
    </source>
</evidence>
<keyword evidence="1" id="KW-0472">Membrane</keyword>
<feature type="transmembrane region" description="Helical" evidence="1">
    <location>
        <begin position="413"/>
        <end position="431"/>
    </location>
</feature>
<dbReference type="EMBL" id="VUNE01000001">
    <property type="protein sequence ID" value="MST61408.1"/>
    <property type="molecule type" value="Genomic_DNA"/>
</dbReference>
<dbReference type="Proteomes" id="UP000440713">
    <property type="component" value="Unassembled WGS sequence"/>
</dbReference>
<keyword evidence="1" id="KW-1133">Transmembrane helix</keyword>
<keyword evidence="4" id="KW-1185">Reference proteome</keyword>
<reference evidence="3 4" key="1">
    <citation type="submission" date="2019-08" db="EMBL/GenBank/DDBJ databases">
        <title>In-depth cultivation of the pig gut microbiome towards novel bacterial diversity and tailored functional studies.</title>
        <authorList>
            <person name="Wylensek D."/>
            <person name="Hitch T.C.A."/>
            <person name="Clavel T."/>
        </authorList>
    </citation>
    <scope>NUCLEOTIDE SEQUENCE [LARGE SCALE GENOMIC DNA]</scope>
    <source>
        <strain evidence="3 4">WCA-SAB-591-4A-A</strain>
    </source>
</reference>
<feature type="transmembrane region" description="Helical" evidence="1">
    <location>
        <begin position="213"/>
        <end position="234"/>
    </location>
</feature>
<name>A0A6N7WX89_9FIRM</name>
<keyword evidence="1" id="KW-0812">Transmembrane</keyword>
<evidence type="ECO:0000259" key="2">
    <source>
        <dbReference type="Pfam" id="PF03703"/>
    </source>
</evidence>
<dbReference type="PANTHER" id="PTHR34473">
    <property type="entry name" value="UPF0699 TRANSMEMBRANE PROTEIN YDBS"/>
    <property type="match status" value="1"/>
</dbReference>
<gene>
    <name evidence="3" type="ORF">FYJ71_00230</name>
</gene>
<proteinExistence type="predicted"/>
<feature type="transmembrane region" description="Helical" evidence="1">
    <location>
        <begin position="387"/>
        <end position="407"/>
    </location>
</feature>